<organism evidence="4 5">
    <name type="scientific">Propionimicrobium lymphophilum ACS-093-V-SCH5</name>
    <dbReference type="NCBI Taxonomy" id="883161"/>
    <lineage>
        <taxon>Bacteria</taxon>
        <taxon>Bacillati</taxon>
        <taxon>Actinomycetota</taxon>
        <taxon>Actinomycetes</taxon>
        <taxon>Propionibacteriales</taxon>
        <taxon>Propionibacteriaceae</taxon>
        <taxon>Propionimicrobium</taxon>
    </lineage>
</organism>
<dbReference type="Proteomes" id="UP000014417">
    <property type="component" value="Unassembled WGS sequence"/>
</dbReference>
<feature type="chain" id="PRO_5004502545" evidence="3">
    <location>
        <begin position="40"/>
        <end position="1551"/>
    </location>
</feature>
<reference evidence="4 5" key="1">
    <citation type="submission" date="2013-04" db="EMBL/GenBank/DDBJ databases">
        <title>The Genome Sequence of Propionimicrobium lymphophilum ACS-093-V-SCH5.</title>
        <authorList>
            <consortium name="The Broad Institute Genomics Platform"/>
            <person name="Earl A."/>
            <person name="Ward D."/>
            <person name="Feldgarden M."/>
            <person name="Gevers D."/>
            <person name="Saerens B."/>
            <person name="Vaneechoutte M."/>
            <person name="Walker B."/>
            <person name="Young S."/>
            <person name="Zeng Q."/>
            <person name="Gargeya S."/>
            <person name="Fitzgerald M."/>
            <person name="Haas B."/>
            <person name="Abouelleil A."/>
            <person name="Allen A.W."/>
            <person name="Alvarado L."/>
            <person name="Arachchi H.M."/>
            <person name="Berlin A.M."/>
            <person name="Chapman S.B."/>
            <person name="Gainer-Dewar J."/>
            <person name="Goldberg J."/>
            <person name="Griggs A."/>
            <person name="Gujja S."/>
            <person name="Hansen M."/>
            <person name="Howarth C."/>
            <person name="Imamovic A."/>
            <person name="Ireland A."/>
            <person name="Larimer J."/>
            <person name="McCowan C."/>
            <person name="Murphy C."/>
            <person name="Pearson M."/>
            <person name="Poon T.W."/>
            <person name="Priest M."/>
            <person name="Roberts A."/>
            <person name="Saif S."/>
            <person name="Shea T."/>
            <person name="Sisk P."/>
            <person name="Sykes S."/>
            <person name="Wortman J."/>
            <person name="Nusbaum C."/>
            <person name="Birren B."/>
        </authorList>
    </citation>
    <scope>NUCLEOTIDE SEQUENCE [LARGE SCALE GENOMIC DNA]</scope>
    <source>
        <strain evidence="4 5">ACS-093-V-SCH5</strain>
    </source>
</reference>
<proteinExistence type="predicted"/>
<feature type="signal peptide" evidence="3">
    <location>
        <begin position="1"/>
        <end position="39"/>
    </location>
</feature>
<keyword evidence="2" id="KW-0812">Transmembrane</keyword>
<dbReference type="OrthoDB" id="2078652at2"/>
<keyword evidence="2" id="KW-1133">Transmembrane helix</keyword>
<gene>
    <name evidence="4" type="ORF">HMPREF9306_00588</name>
</gene>
<evidence type="ECO:0000256" key="3">
    <source>
        <dbReference type="SAM" id="SignalP"/>
    </source>
</evidence>
<evidence type="ECO:0000256" key="1">
    <source>
        <dbReference type="SAM" id="MobiDB-lite"/>
    </source>
</evidence>
<accession>S2WZ99</accession>
<dbReference type="EMBL" id="AGZR01000005">
    <property type="protein sequence ID" value="EPD33059.1"/>
    <property type="molecule type" value="Genomic_DNA"/>
</dbReference>
<keyword evidence="3" id="KW-0732">Signal</keyword>
<keyword evidence="5" id="KW-1185">Reference proteome</keyword>
<evidence type="ECO:0000313" key="5">
    <source>
        <dbReference type="Proteomes" id="UP000014417"/>
    </source>
</evidence>
<dbReference type="STRING" id="883161.HMPREF9306_00588"/>
<protein>
    <submittedName>
        <fullName evidence="4">LPXTG-domain-containing protein cell wall anchor domain</fullName>
    </submittedName>
</protein>
<evidence type="ECO:0000256" key="2">
    <source>
        <dbReference type="SAM" id="Phobius"/>
    </source>
</evidence>
<dbReference type="HOGENOM" id="CLU_002409_0_0_11"/>
<dbReference type="PATRIC" id="fig|883161.3.peg.594"/>
<feature type="compositionally biased region" description="Polar residues" evidence="1">
    <location>
        <begin position="89"/>
        <end position="123"/>
    </location>
</feature>
<evidence type="ECO:0000313" key="4">
    <source>
        <dbReference type="EMBL" id="EPD33059.1"/>
    </source>
</evidence>
<sequence length="1551" mass="162798">MGATRERKLQSNAAMPKRIVAASLSLILALFMTPAAAFAEDQAGAEDATPSATARTTLSSAPGENVVAASPQPTETSSTPTPSAGDSAASPTAENQTPVSSTASETTLKATTANQPQLRSPQGVSEVWVDSKAGSDDNDGSQTAAVKTLEKALGLVSDGGTIHTVGAFTSGTDLAINKNVTFTGSGNFLTITSGAKLSAPGKTVTMTGYNTALTIQAGAELNDGNYILDRNTIGFDLKGKINGTSREALTISAKNSLGRGFVYNSDARFINCTVDVQATPGKSEQYAGLYMTNSSLTTRGVWYYFDPDKGKGGVHLDHSDFYAYKATGVRAYKNTLALLGASELVNGSTLTADGSRITVSAKLSVTDSKVVIKNSTDGGLNVNYKPGEATFTNSVLETTNMKYYPSYGAGQSSGPCSITFTGNSVVNTDASNNTADNGGANRGTGSSYVVTGGSYLISYSPDFNHDVVTPTNGDQNGNEWLSLFTLADNTINTVNPINANGVRYNYSVAQASKDGQKHIWAPAATATFKLQNANASFADGTTADKAKSTVRGYKLDYVTGNTDPGTPTDANGVKFLGWFYKDAAGAEHTFDYANAQLDTNIEVYAKWNAKTVIYHNGAGEEYIQNVDPNDTAATALAFDEVATKVSAFAPAGKTFVKWTTAPDGSGDEVAPGAGLTFAEETTQIDLYAQYKDNEYRVAFSANGGIFSETSIFKTNPEEFTVETDASGGEIAVLKQPATYGQKFRTLLHNVAYGDITPAKSDAKKLGYLLANQSYWSTAAGAGGSGVRFDDSSFFGIKIPGANPDITADTTYYLSWKTDPTVLETKADLTIDADMWADSIDATTKIKRVYTEGSKSTFEITGAVDPEGIKNQMTGIEGVFPEDAKTPDKIALSSLSSTFTASITFPAGVVIPANPTVEMAGLGDCFEAAGTSVNGQTVNVTFTLKPGIENYKQLKEAVFSTGAGDGKLITATVKGLTLDAAQVTNGQEITVTGTVKGDFNAVAQSSTASNVSASSARALFRAPAENPAPRLHRFTFTWTGDQTDTAKDVRAKDDSTIQQTLLVVKPYEAVLPGDILVGNDTENTHVYDAFQGENIDFTGTLGSEVVKNQMNAIELQYPGVTDLSSINLSDVASTFAASFTIPDGMTLPDNLTKDTVKAEGLADTFTISDVAVEGKTVTVTMTLKSGIVNYQQLKDAVNKIDSTMKVTIPGVTVNKDVAGGTQLTVMGEVSGTFNGLATSAAGTQREFFFKWIGEQTPEGKDVMAPANSKAIQFTVQVPSPIAGELPGDMLVGTDTEHDEVITLPQGSTFDLTGALQVTPIHEQMGGIEALYPEVNHDEIALDVKDFSFVATFTIPDGMSLPANLDATQVRVADFGAGFTVKDVTANAQTVTVVFALTDPAAIKTYSDLEQVVDAAGGAEGWMKITVPGIMIDEDADVDANLTIVGTVEGRFSAMATSKSGTRKAFSFTWDAIQWPDGKDAVATDDDTIQLTVKVAKSSVVPNEPGEEGSTAVKRVRRKMPKTGASGLSAILALGLSAAAGAGLASRKVRALN</sequence>
<dbReference type="NCBIfam" id="TIGR01167">
    <property type="entry name" value="LPXTG_anchor"/>
    <property type="match status" value="1"/>
</dbReference>
<feature type="region of interest" description="Disordered" evidence="1">
    <location>
        <begin position="41"/>
        <end position="143"/>
    </location>
</feature>
<comment type="caution">
    <text evidence="4">The sequence shown here is derived from an EMBL/GenBank/DDBJ whole genome shotgun (WGS) entry which is preliminary data.</text>
</comment>
<feature type="compositionally biased region" description="Polar residues" evidence="1">
    <location>
        <begin position="50"/>
        <end position="62"/>
    </location>
</feature>
<name>S2WZ99_9ACTN</name>
<keyword evidence="2" id="KW-0472">Membrane</keyword>
<feature type="transmembrane region" description="Helical" evidence="2">
    <location>
        <begin position="1522"/>
        <end position="1543"/>
    </location>
</feature>
<feature type="compositionally biased region" description="Low complexity" evidence="1">
    <location>
        <begin position="70"/>
        <end position="83"/>
    </location>
</feature>